<evidence type="ECO:0000313" key="2">
    <source>
        <dbReference type="Proteomes" id="UP001054252"/>
    </source>
</evidence>
<reference evidence="1 2" key="1">
    <citation type="journal article" date="2021" name="Commun. Biol.">
        <title>The genome of Shorea leprosula (Dipterocarpaceae) highlights the ecological relevance of drought in aseasonal tropical rainforests.</title>
        <authorList>
            <person name="Ng K.K.S."/>
            <person name="Kobayashi M.J."/>
            <person name="Fawcett J.A."/>
            <person name="Hatakeyama M."/>
            <person name="Paape T."/>
            <person name="Ng C.H."/>
            <person name="Ang C.C."/>
            <person name="Tnah L.H."/>
            <person name="Lee C.T."/>
            <person name="Nishiyama T."/>
            <person name="Sese J."/>
            <person name="O'Brien M.J."/>
            <person name="Copetti D."/>
            <person name="Mohd Noor M.I."/>
            <person name="Ong R.C."/>
            <person name="Putra M."/>
            <person name="Sireger I.Z."/>
            <person name="Indrioko S."/>
            <person name="Kosugi Y."/>
            <person name="Izuno A."/>
            <person name="Isagi Y."/>
            <person name="Lee S.L."/>
            <person name="Shimizu K.K."/>
        </authorList>
    </citation>
    <scope>NUCLEOTIDE SEQUENCE [LARGE SCALE GENOMIC DNA]</scope>
    <source>
        <strain evidence="1">214</strain>
    </source>
</reference>
<dbReference type="Proteomes" id="UP001054252">
    <property type="component" value="Unassembled WGS sequence"/>
</dbReference>
<gene>
    <name evidence="1" type="ORF">SLEP1_g58120</name>
</gene>
<accession>A0AAV5MPI5</accession>
<proteinExistence type="predicted"/>
<name>A0AAV5MPI5_9ROSI</name>
<keyword evidence="2" id="KW-1185">Reference proteome</keyword>
<dbReference type="AlphaFoldDB" id="A0AAV5MPI5"/>
<organism evidence="1 2">
    <name type="scientific">Rubroshorea leprosula</name>
    <dbReference type="NCBI Taxonomy" id="152421"/>
    <lineage>
        <taxon>Eukaryota</taxon>
        <taxon>Viridiplantae</taxon>
        <taxon>Streptophyta</taxon>
        <taxon>Embryophyta</taxon>
        <taxon>Tracheophyta</taxon>
        <taxon>Spermatophyta</taxon>
        <taxon>Magnoliopsida</taxon>
        <taxon>eudicotyledons</taxon>
        <taxon>Gunneridae</taxon>
        <taxon>Pentapetalae</taxon>
        <taxon>rosids</taxon>
        <taxon>malvids</taxon>
        <taxon>Malvales</taxon>
        <taxon>Dipterocarpaceae</taxon>
        <taxon>Rubroshorea</taxon>
    </lineage>
</organism>
<protein>
    <submittedName>
        <fullName evidence="1">Uncharacterized protein</fullName>
    </submittedName>
</protein>
<dbReference type="EMBL" id="BPVZ01000502">
    <property type="protein sequence ID" value="GKV51465.1"/>
    <property type="molecule type" value="Genomic_DNA"/>
</dbReference>
<evidence type="ECO:0000313" key="1">
    <source>
        <dbReference type="EMBL" id="GKV51465.1"/>
    </source>
</evidence>
<sequence length="37" mass="4014">MVLPILEVGVTVHIVVTVHGTMSGNVEIDRNSIVIRD</sequence>
<comment type="caution">
    <text evidence="1">The sequence shown here is derived from an EMBL/GenBank/DDBJ whole genome shotgun (WGS) entry which is preliminary data.</text>
</comment>